<dbReference type="Proteomes" id="UP001319060">
    <property type="component" value="Unassembled WGS sequence"/>
</dbReference>
<protein>
    <submittedName>
        <fullName evidence="1">Uncharacterized protein</fullName>
    </submittedName>
</protein>
<gene>
    <name evidence="1" type="ORF">JYA64_02730</name>
</gene>
<reference evidence="1 2" key="1">
    <citation type="submission" date="2021-01" db="EMBL/GenBank/DDBJ databases">
        <title>Genome Sequencing of Type Strains.</title>
        <authorList>
            <person name="Lemaire J.F."/>
            <person name="Inderbitzin P."/>
            <person name="Collins S.B."/>
            <person name="Wespe N."/>
            <person name="Knight-Connoni V."/>
        </authorList>
    </citation>
    <scope>NUCLEOTIDE SEQUENCE [LARGE SCALE GENOMIC DNA]</scope>
    <source>
        <strain evidence="1 2">DSM 14730</strain>
    </source>
</reference>
<keyword evidence="2" id="KW-1185">Reference proteome</keyword>
<evidence type="ECO:0000313" key="2">
    <source>
        <dbReference type="Proteomes" id="UP001319060"/>
    </source>
</evidence>
<comment type="caution">
    <text evidence="1">The sequence shown here is derived from an EMBL/GenBank/DDBJ whole genome shotgun (WGS) entry which is preliminary data.</text>
</comment>
<evidence type="ECO:0000313" key="1">
    <source>
        <dbReference type="EMBL" id="MBN3544204.1"/>
    </source>
</evidence>
<sequence length="107" mass="12377">MIMMITVFMEYKVNPDTIQSYETQMSSVIKELKVCGASEIQWFKAADQPSLYVECFQVKDKSTYDTIKKYRTTSGHPVFSSIEPFVTGGLEKIHCWAFEKMTIKEDL</sequence>
<organism evidence="1 2">
    <name type="scientific">Fictibacillus barbaricus</name>
    <dbReference type="NCBI Taxonomy" id="182136"/>
    <lineage>
        <taxon>Bacteria</taxon>
        <taxon>Bacillati</taxon>
        <taxon>Bacillota</taxon>
        <taxon>Bacilli</taxon>
        <taxon>Bacillales</taxon>
        <taxon>Fictibacillaceae</taxon>
        <taxon>Fictibacillus</taxon>
    </lineage>
</organism>
<name>A0ABS2ZC17_9BACL</name>
<proteinExistence type="predicted"/>
<accession>A0ABS2ZC17</accession>
<dbReference type="EMBL" id="JAFHKS010000041">
    <property type="protein sequence ID" value="MBN3544204.1"/>
    <property type="molecule type" value="Genomic_DNA"/>
</dbReference>